<dbReference type="GO" id="GO:0047372">
    <property type="term" value="F:monoacylglycerol lipase activity"/>
    <property type="evidence" value="ECO:0007669"/>
    <property type="project" value="TreeGrafter"/>
</dbReference>
<organism evidence="2 3">
    <name type="scientific">Solimonas terrae</name>
    <dbReference type="NCBI Taxonomy" id="1396819"/>
    <lineage>
        <taxon>Bacteria</taxon>
        <taxon>Pseudomonadati</taxon>
        <taxon>Pseudomonadota</taxon>
        <taxon>Gammaproteobacteria</taxon>
        <taxon>Nevskiales</taxon>
        <taxon>Nevskiaceae</taxon>
        <taxon>Solimonas</taxon>
    </lineage>
</organism>
<dbReference type="InterPro" id="IPR000073">
    <property type="entry name" value="AB_hydrolase_1"/>
</dbReference>
<feature type="domain" description="AB hydrolase-1" evidence="1">
    <location>
        <begin position="65"/>
        <end position="295"/>
    </location>
</feature>
<keyword evidence="2" id="KW-0378">Hydrolase</keyword>
<dbReference type="EMBL" id="JAAMOW010000008">
    <property type="protein sequence ID" value="NGY06233.1"/>
    <property type="molecule type" value="Genomic_DNA"/>
</dbReference>
<sequence>MKTVFRIVAFIFALAIAYVAADHLFPAPMSKGALAVQHWLGGVERKTLQIPGFQIAYLDGGQGEPLVMVHGIGADKDNWAQIAPFLRGSGRLIAPDLPGFGESSKPMDADYSIGAQAERLGQFLDALKLPRAHLAGNSMGGAIVLEFAHLHPERVQSLWLLDPAGVGSAKESEMFRAYRESGQFLLFARTPDDFAHVMSLVMSRQPPVPYSVKHELALAAAGNYELHTRIFRDLTAETPHLEQEVAGLATPTLIVWGLQDRVLDPSGAEILHQALPNSQLVMMPGVGHLPMLEAPHQAAADYRKFRAGLPLANLR</sequence>
<proteinExistence type="predicted"/>
<dbReference type="AlphaFoldDB" id="A0A6M2BVS3"/>
<keyword evidence="3" id="KW-1185">Reference proteome</keyword>
<dbReference type="InterPro" id="IPR000639">
    <property type="entry name" value="Epox_hydrolase-like"/>
</dbReference>
<evidence type="ECO:0000313" key="2">
    <source>
        <dbReference type="EMBL" id="NGY06233.1"/>
    </source>
</evidence>
<dbReference type="PANTHER" id="PTHR43798">
    <property type="entry name" value="MONOACYLGLYCEROL LIPASE"/>
    <property type="match status" value="1"/>
</dbReference>
<accession>A0A6M2BVS3</accession>
<dbReference type="Gene3D" id="3.40.50.1820">
    <property type="entry name" value="alpha/beta hydrolase"/>
    <property type="match status" value="1"/>
</dbReference>
<dbReference type="PRINTS" id="PR00111">
    <property type="entry name" value="ABHYDROLASE"/>
</dbReference>
<name>A0A6M2BVS3_9GAMM</name>
<dbReference type="PANTHER" id="PTHR43798:SF5">
    <property type="entry name" value="MONOACYLGLYCEROL LIPASE ABHD6"/>
    <property type="match status" value="1"/>
</dbReference>
<dbReference type="RefSeq" id="WP_166259333.1">
    <property type="nucleotide sequence ID" value="NZ_JAAMOW010000008.1"/>
</dbReference>
<dbReference type="GO" id="GO:0046464">
    <property type="term" value="P:acylglycerol catabolic process"/>
    <property type="evidence" value="ECO:0007669"/>
    <property type="project" value="TreeGrafter"/>
</dbReference>
<dbReference type="Pfam" id="PF00561">
    <property type="entry name" value="Abhydrolase_1"/>
    <property type="match status" value="1"/>
</dbReference>
<dbReference type="SUPFAM" id="SSF53474">
    <property type="entry name" value="alpha/beta-Hydrolases"/>
    <property type="match status" value="1"/>
</dbReference>
<dbReference type="PRINTS" id="PR00412">
    <property type="entry name" value="EPOXHYDRLASE"/>
</dbReference>
<dbReference type="GO" id="GO:0016020">
    <property type="term" value="C:membrane"/>
    <property type="evidence" value="ECO:0007669"/>
    <property type="project" value="TreeGrafter"/>
</dbReference>
<evidence type="ECO:0000259" key="1">
    <source>
        <dbReference type="Pfam" id="PF00561"/>
    </source>
</evidence>
<gene>
    <name evidence="2" type="ORF">G7Y85_15780</name>
</gene>
<dbReference type="InterPro" id="IPR029058">
    <property type="entry name" value="AB_hydrolase_fold"/>
</dbReference>
<reference evidence="2 3" key="1">
    <citation type="journal article" date="2014" name="Int. J. Syst. Evol. Microbiol.">
        <title>Solimonas terrae sp. nov., isolated from soil.</title>
        <authorList>
            <person name="Kim S.J."/>
            <person name="Moon J.Y."/>
            <person name="Weon H.Y."/>
            <person name="Ahn J.H."/>
            <person name="Chen W.M."/>
            <person name="Kwon S.W."/>
        </authorList>
    </citation>
    <scope>NUCLEOTIDE SEQUENCE [LARGE SCALE GENOMIC DNA]</scope>
    <source>
        <strain evidence="2 3">KIS83-12</strain>
    </source>
</reference>
<dbReference type="InterPro" id="IPR050266">
    <property type="entry name" value="AB_hydrolase_sf"/>
</dbReference>
<protein>
    <submittedName>
        <fullName evidence="2">Alpha/beta fold hydrolase</fullName>
    </submittedName>
</protein>
<dbReference type="Proteomes" id="UP000472676">
    <property type="component" value="Unassembled WGS sequence"/>
</dbReference>
<comment type="caution">
    <text evidence="2">The sequence shown here is derived from an EMBL/GenBank/DDBJ whole genome shotgun (WGS) entry which is preliminary data.</text>
</comment>
<evidence type="ECO:0000313" key="3">
    <source>
        <dbReference type="Proteomes" id="UP000472676"/>
    </source>
</evidence>